<evidence type="ECO:0000259" key="7">
    <source>
        <dbReference type="Pfam" id="PF17815"/>
    </source>
</evidence>
<dbReference type="Proteomes" id="UP001244341">
    <property type="component" value="Chromosome 15b"/>
</dbReference>
<dbReference type="Pfam" id="PF17815">
    <property type="entry name" value="PDZ_3"/>
    <property type="match status" value="1"/>
</dbReference>
<dbReference type="SUPFAM" id="SSF50494">
    <property type="entry name" value="Trypsin-like serine proteases"/>
    <property type="match status" value="1"/>
</dbReference>
<comment type="similarity">
    <text evidence="1">Belongs to the peptidase S1C family.</text>
</comment>
<reference evidence="8 9" key="1">
    <citation type="submission" date="2023-05" db="EMBL/GenBank/DDBJ databases">
        <title>A 100% complete, gapless, phased diploid assembly of the Scenedesmus obliquus UTEX 3031 genome.</title>
        <authorList>
            <person name="Biondi T.C."/>
            <person name="Hanschen E.R."/>
            <person name="Kwon T."/>
            <person name="Eng W."/>
            <person name="Kruse C.P.S."/>
            <person name="Koehler S.I."/>
            <person name="Kunde Y."/>
            <person name="Gleasner C.D."/>
            <person name="You Mak K.T."/>
            <person name="Polle J."/>
            <person name="Hovde B.T."/>
            <person name="Starkenburg S.R."/>
        </authorList>
    </citation>
    <scope>NUCLEOTIDE SEQUENCE [LARGE SCALE GENOMIC DNA]</scope>
    <source>
        <strain evidence="8 9">DOE0152z</strain>
    </source>
</reference>
<evidence type="ECO:0000256" key="3">
    <source>
        <dbReference type="ARBA" id="ARBA00022801"/>
    </source>
</evidence>
<feature type="compositionally biased region" description="Low complexity" evidence="5">
    <location>
        <begin position="32"/>
        <end position="75"/>
    </location>
</feature>
<feature type="compositionally biased region" description="Polar residues" evidence="5">
    <location>
        <begin position="20"/>
        <end position="31"/>
    </location>
</feature>
<dbReference type="Gene3D" id="2.40.10.10">
    <property type="entry name" value="Trypsin-like serine proteases"/>
    <property type="match status" value="2"/>
</dbReference>
<dbReference type="InterPro" id="IPR046449">
    <property type="entry name" value="DEGP_PDZ_sf"/>
</dbReference>
<keyword evidence="4" id="KW-0720">Serine protease</keyword>
<evidence type="ECO:0000256" key="5">
    <source>
        <dbReference type="SAM" id="MobiDB-lite"/>
    </source>
</evidence>
<evidence type="ECO:0008006" key="10">
    <source>
        <dbReference type="Google" id="ProtNLM"/>
    </source>
</evidence>
<evidence type="ECO:0000259" key="6">
    <source>
        <dbReference type="Pfam" id="PF13180"/>
    </source>
</evidence>
<dbReference type="PANTHER" id="PTHR45980:SF18">
    <property type="entry name" value="PROTEASE DO-LIKE 9"/>
    <property type="match status" value="1"/>
</dbReference>
<keyword evidence="2" id="KW-0645">Protease</keyword>
<evidence type="ECO:0000313" key="9">
    <source>
        <dbReference type="Proteomes" id="UP001244341"/>
    </source>
</evidence>
<dbReference type="InterPro" id="IPR043504">
    <property type="entry name" value="Peptidase_S1_PA_chymotrypsin"/>
</dbReference>
<protein>
    <recommendedName>
        <fullName evidence="10">Protease Do-like PDZ domain-containing protein</fullName>
    </recommendedName>
</protein>
<dbReference type="InterPro" id="IPR001478">
    <property type="entry name" value="PDZ"/>
</dbReference>
<proteinExistence type="inferred from homology"/>
<keyword evidence="9" id="KW-1185">Reference proteome</keyword>
<evidence type="ECO:0000256" key="4">
    <source>
        <dbReference type="ARBA" id="ARBA00022825"/>
    </source>
</evidence>
<name>A0ABY8UP10_TETOB</name>
<keyword evidence="3" id="KW-0378">Hydrolase</keyword>
<accession>A0ABY8UP10</accession>
<dbReference type="PANTHER" id="PTHR45980">
    <property type="match status" value="1"/>
</dbReference>
<dbReference type="Pfam" id="PF13365">
    <property type="entry name" value="Trypsin_2"/>
    <property type="match status" value="1"/>
</dbReference>
<feature type="region of interest" description="Disordered" evidence="5">
    <location>
        <begin position="1"/>
        <end position="115"/>
    </location>
</feature>
<dbReference type="InterPro" id="IPR001940">
    <property type="entry name" value="Peptidase_S1C"/>
</dbReference>
<dbReference type="Gene3D" id="2.30.42.10">
    <property type="match status" value="1"/>
</dbReference>
<dbReference type="PRINTS" id="PR00834">
    <property type="entry name" value="PROTEASES2C"/>
</dbReference>
<dbReference type="InterPro" id="IPR009003">
    <property type="entry name" value="Peptidase_S1_PA"/>
</dbReference>
<evidence type="ECO:0000256" key="1">
    <source>
        <dbReference type="ARBA" id="ARBA00010541"/>
    </source>
</evidence>
<organism evidence="8 9">
    <name type="scientific">Tetradesmus obliquus</name>
    <name type="common">Green alga</name>
    <name type="synonym">Acutodesmus obliquus</name>
    <dbReference type="NCBI Taxonomy" id="3088"/>
    <lineage>
        <taxon>Eukaryota</taxon>
        <taxon>Viridiplantae</taxon>
        <taxon>Chlorophyta</taxon>
        <taxon>core chlorophytes</taxon>
        <taxon>Chlorophyceae</taxon>
        <taxon>CS clade</taxon>
        <taxon>Sphaeropleales</taxon>
        <taxon>Scenedesmaceae</taxon>
        <taxon>Tetradesmus</taxon>
    </lineage>
</organism>
<evidence type="ECO:0000313" key="8">
    <source>
        <dbReference type="EMBL" id="WIA23171.1"/>
    </source>
</evidence>
<dbReference type="EMBL" id="CP126222">
    <property type="protein sequence ID" value="WIA23171.1"/>
    <property type="molecule type" value="Genomic_DNA"/>
</dbReference>
<feature type="domain" description="PDZ" evidence="6">
    <location>
        <begin position="343"/>
        <end position="434"/>
    </location>
</feature>
<feature type="compositionally biased region" description="Low complexity" evidence="5">
    <location>
        <begin position="90"/>
        <end position="110"/>
    </location>
</feature>
<dbReference type="InterPro" id="IPR041517">
    <property type="entry name" value="DEGP_PDZ"/>
</dbReference>
<feature type="region of interest" description="Disordered" evidence="5">
    <location>
        <begin position="586"/>
        <end position="605"/>
    </location>
</feature>
<dbReference type="SUPFAM" id="SSF50156">
    <property type="entry name" value="PDZ domain-like"/>
    <property type="match status" value="1"/>
</dbReference>
<gene>
    <name evidence="8" type="ORF">OEZ85_001499</name>
</gene>
<sequence>MGKTDPPPRKRQKAGEDEAQAQQEDTDTSQLAATDEAAAAAASTPAGRKAPRGPRAAAEQPAAAGDASGQQQPQQRGRKGSRRQGGGGTTSAAAAAADLAGDPAGKPGAAFQPRDRRFTADSDTIMEAVVKVFCIHTEPNFSLPWQRKRQYSSNSSGFMISGRRILTNAHCVDHHTQVKVKRRGSDKKFVASVLAVGTECDIAMLTVDDDAFWEGVEPVVFGSLPQLQDAVTVVGYPIGGDTMSVTSGVVSRIEVTSYVHGAAELLGIQIDAAINSGNSGGPAFNSSGRCIGIAFQSLKHEDAENIGYIIPEPVIAHFINDYERNGGYTGFPCLGVEWQKLENPDMRKALKMKPHHKGVLVRRVEPTAPAHAAVAAYDILLSFDGVDISNDGTVPFRSGERISFSYLVSQKYTNEEAVLRLLKDGKEVTASVSLAAPVKLIPFHIKGAPPSYFIVAGLVFTPATVPYMRSEYGKEYDFDAPVKLLDKLMHHMAEQPRQQVVLLSQVLAAEVNIGYEEMLNTQVVALNGVKVVDMRHLVSLVDGCSDEYLHFDLDYNQKVVLATAHAKAATQEILAMHCISSDRSPDLPGGAAAAAANGAPGSSAAAAANGADAAAAAGKGKEKAGSGKSSRRR</sequence>
<dbReference type="Pfam" id="PF13180">
    <property type="entry name" value="PDZ_2"/>
    <property type="match status" value="1"/>
</dbReference>
<evidence type="ECO:0000256" key="2">
    <source>
        <dbReference type="ARBA" id="ARBA00022670"/>
    </source>
</evidence>
<dbReference type="InterPro" id="IPR036034">
    <property type="entry name" value="PDZ_sf"/>
</dbReference>
<dbReference type="Gene3D" id="3.20.190.20">
    <property type="match status" value="1"/>
</dbReference>
<feature type="domain" description="Protease Do-like PDZ" evidence="7">
    <location>
        <begin position="441"/>
        <end position="586"/>
    </location>
</feature>
<feature type="compositionally biased region" description="Low complexity" evidence="5">
    <location>
        <begin position="589"/>
        <end position="605"/>
    </location>
</feature>